<accession>A0ABU4MCG5</accession>
<dbReference type="PANTHER" id="PTHR45527">
    <property type="entry name" value="NONRIBOSOMAL PEPTIDE SYNTHETASE"/>
    <property type="match status" value="1"/>
</dbReference>
<dbReference type="PANTHER" id="PTHR45527:SF1">
    <property type="entry name" value="FATTY ACID SYNTHASE"/>
    <property type="match status" value="1"/>
</dbReference>
<feature type="domain" description="Condensation" evidence="1">
    <location>
        <begin position="48"/>
        <end position="375"/>
    </location>
</feature>
<name>A0ABU4MCG5_9ACTN</name>
<evidence type="ECO:0000259" key="1">
    <source>
        <dbReference type="Pfam" id="PF00668"/>
    </source>
</evidence>
<dbReference type="Gene3D" id="3.30.559.30">
    <property type="entry name" value="Nonribosomal peptide synthetase, condensation domain"/>
    <property type="match status" value="1"/>
</dbReference>
<sequence>MTTTAPPVVTDIAPLSPGQERLFDAEFTLPDGSWPAPGTPTRLRPIDTAAIRIDGPLDTAALQRAVTALVARQSALRTSFRRRPDGTPVQLVTDHAPDPMTHGTLDLQAGQELPTAEDLLRHAPAHLVDPRHDPLFRVHLLRLDKERHILLLQIHHAVSDGWSIGVLYRDLSELYNAARTGRDANLPAIARTFAAHSRQMRVERGGPEEQRQLAYWLRRLAPPLPGHPAEPSADGLSPVDVEPVLVPGDLVGSLRETAATSAQRGGVAGPFLAALALVLHHTGGEPDVRIAMMISNRARPGAEHLIGYFVNTAVIRLRIDPTMAAGQLVAQANTAVTEAIEHQALPIQDLYQELCDTGALGEGPLYRVTLALNTMRTTSLALDGLHCQDIDLERLSPRRAPTSIEQRWVLDEHAGRLTGTLTWRTDTATRPGITATLTGLNQALRAVTNPSATVAGITSALRRATSEAW</sequence>
<gene>
    <name evidence="2" type="ORF">PV666_49290</name>
</gene>
<keyword evidence="3" id="KW-1185">Reference proteome</keyword>
<comment type="caution">
    <text evidence="2">The sequence shown here is derived from an EMBL/GenBank/DDBJ whole genome shotgun (WGS) entry which is preliminary data.</text>
</comment>
<proteinExistence type="predicted"/>
<evidence type="ECO:0000313" key="2">
    <source>
        <dbReference type="EMBL" id="MDX3025805.1"/>
    </source>
</evidence>
<evidence type="ECO:0000313" key="3">
    <source>
        <dbReference type="Proteomes" id="UP001272987"/>
    </source>
</evidence>
<organism evidence="2 3">
    <name type="scientific">Streptomyces acidiscabies</name>
    <dbReference type="NCBI Taxonomy" id="42234"/>
    <lineage>
        <taxon>Bacteria</taxon>
        <taxon>Bacillati</taxon>
        <taxon>Actinomycetota</taxon>
        <taxon>Actinomycetes</taxon>
        <taxon>Kitasatosporales</taxon>
        <taxon>Streptomycetaceae</taxon>
        <taxon>Streptomyces</taxon>
    </lineage>
</organism>
<protein>
    <submittedName>
        <fullName evidence="2">Condensation domain-containing protein</fullName>
    </submittedName>
</protein>
<dbReference type="EMBL" id="JARAWP010000055">
    <property type="protein sequence ID" value="MDX3025805.1"/>
    <property type="molecule type" value="Genomic_DNA"/>
</dbReference>
<dbReference type="SUPFAM" id="SSF52777">
    <property type="entry name" value="CoA-dependent acyltransferases"/>
    <property type="match status" value="2"/>
</dbReference>
<dbReference type="Gene3D" id="3.30.559.10">
    <property type="entry name" value="Chloramphenicol acetyltransferase-like domain"/>
    <property type="match status" value="1"/>
</dbReference>
<dbReference type="Pfam" id="PF00668">
    <property type="entry name" value="Condensation"/>
    <property type="match status" value="1"/>
</dbReference>
<dbReference type="InterPro" id="IPR001242">
    <property type="entry name" value="Condensation_dom"/>
</dbReference>
<reference evidence="2 3" key="1">
    <citation type="journal article" date="2023" name="Microb. Genom.">
        <title>Mesoterricola silvestris gen. nov., sp. nov., Mesoterricola sediminis sp. nov., Geothrix oryzae sp. nov., Geothrix edaphica sp. nov., Geothrix rubra sp. nov., and Geothrix limicola sp. nov., six novel members of Acidobacteriota isolated from soils.</title>
        <authorList>
            <person name="Weisberg A.J."/>
            <person name="Pearce E."/>
            <person name="Kramer C.G."/>
            <person name="Chang J.H."/>
            <person name="Clarke C.R."/>
        </authorList>
    </citation>
    <scope>NUCLEOTIDE SEQUENCE [LARGE SCALE GENOMIC DNA]</scope>
    <source>
        <strain evidence="2 3">NB05-1H</strain>
    </source>
</reference>
<dbReference type="Proteomes" id="UP001272987">
    <property type="component" value="Unassembled WGS sequence"/>
</dbReference>
<dbReference type="InterPro" id="IPR023213">
    <property type="entry name" value="CAT-like_dom_sf"/>
</dbReference>
<dbReference type="RefSeq" id="WP_319167734.1">
    <property type="nucleotide sequence ID" value="NZ_JARAWP010000055.1"/>
</dbReference>